<feature type="compositionally biased region" description="Polar residues" evidence="2">
    <location>
        <begin position="666"/>
        <end position="691"/>
    </location>
</feature>
<feature type="domain" description="DH" evidence="3">
    <location>
        <begin position="225"/>
        <end position="388"/>
    </location>
</feature>
<dbReference type="Gene3D" id="1.20.900.10">
    <property type="entry name" value="Dbl homology (DH) domain"/>
    <property type="match status" value="2"/>
</dbReference>
<gene>
    <name evidence="4" type="ORF">J437_LFUL013599</name>
</gene>
<evidence type="ECO:0000313" key="4">
    <source>
        <dbReference type="EMBL" id="KAG8233237.1"/>
    </source>
</evidence>
<feature type="compositionally biased region" description="Low complexity" evidence="2">
    <location>
        <begin position="650"/>
        <end position="665"/>
    </location>
</feature>
<dbReference type="PANTHER" id="PTHR13217:SF11">
    <property type="entry name" value="PLECKSTRIN HOMOLOGY DOMAIN-CONTAINING FAMILY G MEMBER 5"/>
    <property type="match status" value="1"/>
</dbReference>
<reference evidence="4" key="2">
    <citation type="submission" date="2017-10" db="EMBL/GenBank/DDBJ databases">
        <title>Ladona fulva Genome sequencing and assembly.</title>
        <authorList>
            <person name="Murali S."/>
            <person name="Richards S."/>
            <person name="Bandaranaike D."/>
            <person name="Bellair M."/>
            <person name="Blankenburg K."/>
            <person name="Chao H."/>
            <person name="Dinh H."/>
            <person name="Doddapaneni H."/>
            <person name="Dugan-Rocha S."/>
            <person name="Elkadiri S."/>
            <person name="Gnanaolivu R."/>
            <person name="Hernandez B."/>
            <person name="Skinner E."/>
            <person name="Javaid M."/>
            <person name="Lee S."/>
            <person name="Li M."/>
            <person name="Ming W."/>
            <person name="Munidasa M."/>
            <person name="Muniz J."/>
            <person name="Nguyen L."/>
            <person name="Hughes D."/>
            <person name="Osuji N."/>
            <person name="Pu L.-L."/>
            <person name="Puazo M."/>
            <person name="Qu C."/>
            <person name="Quiroz J."/>
            <person name="Raj R."/>
            <person name="Weissenberger G."/>
            <person name="Xin Y."/>
            <person name="Zou X."/>
            <person name="Han Y."/>
            <person name="Worley K."/>
            <person name="Muzny D."/>
            <person name="Gibbs R."/>
        </authorList>
    </citation>
    <scope>NUCLEOTIDE SEQUENCE</scope>
    <source>
        <strain evidence="4">Sampled in the wild</strain>
    </source>
</reference>
<dbReference type="InterPro" id="IPR035899">
    <property type="entry name" value="DBL_dom_sf"/>
</dbReference>
<dbReference type="Proteomes" id="UP000792457">
    <property type="component" value="Unassembled WGS sequence"/>
</dbReference>
<name>A0A8K0KE07_LADFU</name>
<evidence type="ECO:0000313" key="5">
    <source>
        <dbReference type="Proteomes" id="UP000792457"/>
    </source>
</evidence>
<evidence type="ECO:0000259" key="3">
    <source>
        <dbReference type="PROSITE" id="PS50010"/>
    </source>
</evidence>
<comment type="caution">
    <text evidence="4">The sequence shown here is derived from an EMBL/GenBank/DDBJ whole genome shotgun (WGS) entry which is preliminary data.</text>
</comment>
<dbReference type="GO" id="GO:0030139">
    <property type="term" value="C:endocytic vesicle"/>
    <property type="evidence" value="ECO:0007669"/>
    <property type="project" value="TreeGrafter"/>
</dbReference>
<sequence length="718" mass="77542">MNISSSHWREKARNGKVGGRNTNANDALSGVCSRRGIDLNTVNVFQDSIKRPLPIHSTETSRLGGKHLKIKAKDEKSPNRSVKGSISQGPSRKTSGNYKTKGNKFFSASTEDTSFASDCPSHEGSLKGPSKASKQRWSNLFGNNKDNLRMGTLAETLDNYSKNGIPKLPANWLKKSTENLDSEVDAAEANGATEDEEEILLLEDDWREVIGGDACATQITEREMQQQTAIWELLTTEAAYIKTLKVVTDHHLLPMVADARKRSSARTSGHTSPALLDPKLMKDGFLKFGEIFHPYTKYCGDQSRCQLYCREKIHENEIFTAYLAWCETRKECNRLRLQDIVVKPMQRLTKYSLLLKAIQRHTENANDVESLDQMIKAVDEFVNGVNTTLKQRQDQERLRGIIARIESYDVVETKDDEIEKLVKTYSELDLTCPMPGCNPSQRRHLLQEADLRLRDHSTSKPVTKKSGGGGGGGNTGGVGGPSGGIVGVVSHGVSSSGTGSSAPERLLKVIRQPFVVDQLVVKEASSANALSFVYLNEFKVATAALTLSASEPKVIKSLNEAIQKAQDQYRKLKKKARLEEADEAVAAAMAANAAAATPSPHAPKLAALSPYDSANSSCCLCFYDDGGVSTAASVGMGDGSSVLGLIPSCPRSPRCSSSRGSRISSLAHSHSGSMEMNEASSGGGSACQSRGISVETMTDLRGSSLSSDEGSNSATAGA</sequence>
<evidence type="ECO:0000256" key="1">
    <source>
        <dbReference type="SAM" id="Coils"/>
    </source>
</evidence>
<dbReference type="GO" id="GO:0007266">
    <property type="term" value="P:Rho protein signal transduction"/>
    <property type="evidence" value="ECO:0007669"/>
    <property type="project" value="TreeGrafter"/>
</dbReference>
<feature type="coiled-coil region" evidence="1">
    <location>
        <begin position="555"/>
        <end position="582"/>
    </location>
</feature>
<protein>
    <recommendedName>
        <fullName evidence="3">DH domain-containing protein</fullName>
    </recommendedName>
</protein>
<dbReference type="GO" id="GO:0030424">
    <property type="term" value="C:axon"/>
    <property type="evidence" value="ECO:0007669"/>
    <property type="project" value="TreeGrafter"/>
</dbReference>
<evidence type="ECO:0000256" key="2">
    <source>
        <dbReference type="SAM" id="MobiDB-lite"/>
    </source>
</evidence>
<dbReference type="GO" id="GO:0005886">
    <property type="term" value="C:plasma membrane"/>
    <property type="evidence" value="ECO:0007669"/>
    <property type="project" value="TreeGrafter"/>
</dbReference>
<dbReference type="GO" id="GO:0043542">
    <property type="term" value="P:endothelial cell migration"/>
    <property type="evidence" value="ECO:0007669"/>
    <property type="project" value="TreeGrafter"/>
</dbReference>
<reference evidence="4" key="1">
    <citation type="submission" date="2013-04" db="EMBL/GenBank/DDBJ databases">
        <authorList>
            <person name="Qu J."/>
            <person name="Murali S.C."/>
            <person name="Bandaranaike D."/>
            <person name="Bellair M."/>
            <person name="Blankenburg K."/>
            <person name="Chao H."/>
            <person name="Dinh H."/>
            <person name="Doddapaneni H."/>
            <person name="Downs B."/>
            <person name="Dugan-Rocha S."/>
            <person name="Elkadiri S."/>
            <person name="Gnanaolivu R.D."/>
            <person name="Hernandez B."/>
            <person name="Javaid M."/>
            <person name="Jayaseelan J.C."/>
            <person name="Lee S."/>
            <person name="Li M."/>
            <person name="Ming W."/>
            <person name="Munidasa M."/>
            <person name="Muniz J."/>
            <person name="Nguyen L."/>
            <person name="Ongeri F."/>
            <person name="Osuji N."/>
            <person name="Pu L.-L."/>
            <person name="Puazo M."/>
            <person name="Qu C."/>
            <person name="Quiroz J."/>
            <person name="Raj R."/>
            <person name="Weissenberger G."/>
            <person name="Xin Y."/>
            <person name="Zou X."/>
            <person name="Han Y."/>
            <person name="Richards S."/>
            <person name="Worley K."/>
            <person name="Muzny D."/>
            <person name="Gibbs R."/>
        </authorList>
    </citation>
    <scope>NUCLEOTIDE SEQUENCE</scope>
    <source>
        <strain evidence="4">Sampled in the wild</strain>
    </source>
</reference>
<dbReference type="PANTHER" id="PTHR13217">
    <property type="entry name" value="PLECKSTRIN HOMOLOGY DOMAIN-CONTAINING FAMILY G MEMBER 7"/>
    <property type="match status" value="1"/>
</dbReference>
<dbReference type="AlphaFoldDB" id="A0A8K0KE07"/>
<proteinExistence type="predicted"/>
<feature type="non-terminal residue" evidence="4">
    <location>
        <position position="1"/>
    </location>
</feature>
<dbReference type="InterPro" id="IPR000219">
    <property type="entry name" value="DH_dom"/>
</dbReference>
<dbReference type="GO" id="GO:0005085">
    <property type="term" value="F:guanyl-nucleotide exchange factor activity"/>
    <property type="evidence" value="ECO:0007669"/>
    <property type="project" value="InterPro"/>
</dbReference>
<dbReference type="Pfam" id="PF00621">
    <property type="entry name" value="RhoGEF"/>
    <property type="match status" value="1"/>
</dbReference>
<feature type="region of interest" description="Disordered" evidence="2">
    <location>
        <begin position="1"/>
        <end position="26"/>
    </location>
</feature>
<feature type="compositionally biased region" description="Gly residues" evidence="2">
    <location>
        <begin position="466"/>
        <end position="481"/>
    </location>
</feature>
<accession>A0A8K0KE07</accession>
<dbReference type="PROSITE" id="PS50010">
    <property type="entry name" value="DH_2"/>
    <property type="match status" value="1"/>
</dbReference>
<feature type="region of interest" description="Disordered" evidence="2">
    <location>
        <begin position="650"/>
        <end position="718"/>
    </location>
</feature>
<dbReference type="OrthoDB" id="5585231at2759"/>
<keyword evidence="5" id="KW-1185">Reference proteome</keyword>
<dbReference type="SMART" id="SM00325">
    <property type="entry name" value="RhoGEF"/>
    <property type="match status" value="1"/>
</dbReference>
<organism evidence="4 5">
    <name type="scientific">Ladona fulva</name>
    <name type="common">Scarce chaser dragonfly</name>
    <name type="synonym">Libellula fulva</name>
    <dbReference type="NCBI Taxonomy" id="123851"/>
    <lineage>
        <taxon>Eukaryota</taxon>
        <taxon>Metazoa</taxon>
        <taxon>Ecdysozoa</taxon>
        <taxon>Arthropoda</taxon>
        <taxon>Hexapoda</taxon>
        <taxon>Insecta</taxon>
        <taxon>Pterygota</taxon>
        <taxon>Palaeoptera</taxon>
        <taxon>Odonata</taxon>
        <taxon>Epiprocta</taxon>
        <taxon>Anisoptera</taxon>
        <taxon>Libelluloidea</taxon>
        <taxon>Libellulidae</taxon>
        <taxon>Ladona</taxon>
    </lineage>
</organism>
<dbReference type="SUPFAM" id="SSF48065">
    <property type="entry name" value="DBL homology domain (DH-domain)"/>
    <property type="match status" value="1"/>
</dbReference>
<feature type="compositionally biased region" description="Polar residues" evidence="2">
    <location>
        <begin position="79"/>
        <end position="116"/>
    </location>
</feature>
<dbReference type="CDD" id="cd00160">
    <property type="entry name" value="RhoGEF"/>
    <property type="match status" value="1"/>
</dbReference>
<feature type="region of interest" description="Disordered" evidence="2">
    <location>
        <begin position="56"/>
        <end position="135"/>
    </location>
</feature>
<feature type="region of interest" description="Disordered" evidence="2">
    <location>
        <begin position="453"/>
        <end position="481"/>
    </location>
</feature>
<dbReference type="InterPro" id="IPR040181">
    <property type="entry name" value="PKHG5/7"/>
</dbReference>
<feature type="compositionally biased region" description="Low complexity" evidence="2">
    <location>
        <begin position="703"/>
        <end position="718"/>
    </location>
</feature>
<dbReference type="EMBL" id="KZ308697">
    <property type="protein sequence ID" value="KAG8233237.1"/>
    <property type="molecule type" value="Genomic_DNA"/>
</dbReference>
<keyword evidence="1" id="KW-0175">Coiled coil</keyword>